<reference evidence="1 2" key="1">
    <citation type="submission" date="2021-05" db="EMBL/GenBank/DDBJ databases">
        <title>A Polyphasic approach of four new species of the genus Ohtaekwangia: Ohtaekwangia histidinii sp. nov., Ohtaekwangia cretensis sp. nov., Ohtaekwangia indiensis sp. nov., Ohtaekwangia reichenbachii sp. nov. from diverse environment.</title>
        <authorList>
            <person name="Octaviana S."/>
        </authorList>
    </citation>
    <scope>NUCLEOTIDE SEQUENCE [LARGE SCALE GENOMIC DNA]</scope>
    <source>
        <strain evidence="1 2">PWU37</strain>
    </source>
</reference>
<name>A0AAP2DC27_9BACT</name>
<sequence>MKQPVVMDVPAKVIVDWVNQNLPPLSWQIIVMQNMKVFIKHNVTPSKFTDETVLNPEIVRTISLSIKERYQKELPFAEK</sequence>
<protein>
    <submittedName>
        <fullName evidence="1">Uncharacterized protein</fullName>
    </submittedName>
</protein>
<dbReference type="AlphaFoldDB" id="A0AAP2DC27"/>
<dbReference type="RefSeq" id="WP_254092353.1">
    <property type="nucleotide sequence ID" value="NZ_JAHESC010000036.1"/>
</dbReference>
<accession>A0AAP2DC27</accession>
<evidence type="ECO:0000313" key="2">
    <source>
        <dbReference type="Proteomes" id="UP001319180"/>
    </source>
</evidence>
<keyword evidence="2" id="KW-1185">Reference proteome</keyword>
<gene>
    <name evidence="1" type="ORF">KK078_21355</name>
</gene>
<comment type="caution">
    <text evidence="1">The sequence shown here is derived from an EMBL/GenBank/DDBJ whole genome shotgun (WGS) entry which is preliminary data.</text>
</comment>
<organism evidence="1 2">
    <name type="scientific">Dawidia soli</name>
    <dbReference type="NCBI Taxonomy" id="2782352"/>
    <lineage>
        <taxon>Bacteria</taxon>
        <taxon>Pseudomonadati</taxon>
        <taxon>Bacteroidota</taxon>
        <taxon>Cytophagia</taxon>
        <taxon>Cytophagales</taxon>
        <taxon>Chryseotaleaceae</taxon>
        <taxon>Dawidia</taxon>
    </lineage>
</organism>
<evidence type="ECO:0000313" key="1">
    <source>
        <dbReference type="EMBL" id="MBT1689128.1"/>
    </source>
</evidence>
<dbReference type="Proteomes" id="UP001319180">
    <property type="component" value="Unassembled WGS sequence"/>
</dbReference>
<proteinExistence type="predicted"/>
<dbReference type="EMBL" id="JAHESC010000036">
    <property type="protein sequence ID" value="MBT1689128.1"/>
    <property type="molecule type" value="Genomic_DNA"/>
</dbReference>